<dbReference type="Gene3D" id="3.30.565.10">
    <property type="entry name" value="Histidine kinase-like ATPase, C-terminal domain"/>
    <property type="match status" value="1"/>
</dbReference>
<dbReference type="InterPro" id="IPR001789">
    <property type="entry name" value="Sig_transdc_resp-reg_receiver"/>
</dbReference>
<keyword evidence="8" id="KW-0547">Nucleotide-binding</keyword>
<dbReference type="SMART" id="SM00387">
    <property type="entry name" value="HATPase_c"/>
    <property type="match status" value="1"/>
</dbReference>
<reference evidence="9" key="1">
    <citation type="journal article" date="2019" name="Int. J. Syst. Evol. Microbiol.">
        <title>The Global Catalogue of Microorganisms (GCM) 10K type strain sequencing project: providing services to taxonomists for standard genome sequencing and annotation.</title>
        <authorList>
            <consortium name="The Broad Institute Genomics Platform"/>
            <consortium name="The Broad Institute Genome Sequencing Center for Infectious Disease"/>
            <person name="Wu L."/>
            <person name="Ma J."/>
        </authorList>
    </citation>
    <scope>NUCLEOTIDE SEQUENCE [LARGE SCALE GENOMIC DNA]</scope>
    <source>
        <strain evidence="9">CCUG 54518</strain>
    </source>
</reference>
<dbReference type="SMART" id="SM00388">
    <property type="entry name" value="HisKA"/>
    <property type="match status" value="1"/>
</dbReference>
<dbReference type="PRINTS" id="PR00344">
    <property type="entry name" value="BCTRLSENSOR"/>
</dbReference>
<evidence type="ECO:0000256" key="1">
    <source>
        <dbReference type="ARBA" id="ARBA00000085"/>
    </source>
</evidence>
<dbReference type="CDD" id="cd16922">
    <property type="entry name" value="HATPase_EvgS-ArcB-TorS-like"/>
    <property type="match status" value="1"/>
</dbReference>
<evidence type="ECO:0000313" key="9">
    <source>
        <dbReference type="Proteomes" id="UP001596495"/>
    </source>
</evidence>
<sequence>MPDTELNEDVARLERALARERVARKEAERLLEERSLALYESNRSLLKLTQELEQQVAQRTTEMQKAVARAEASTRSKGEFLAMMSHEIRTPMNGILGMAQLLDLTELTAEQRGFVGTIRASGDALLVLINDILDFSKIEAGKLELEDRSFHLEMVLQHTLELHRPLAERKGLRLEMRLDPDLPAHVSGDRTRLRQVITNLLSNAIKFTEHGSVEMEARISDRNAEGIRLEVTVRDSGIGIPSSRLDRLFQAFSQVDTSTTRKYGGTGLGLAICEKLCKAMGGSIRVTSVDGRGTTFTFDVWLGHGQAAAETVPGELGPVSSAARPSLRVLVVDDDHINRTMAVAMLDKLGIRGDVAKDGVDAVEKVAAQDYDIVLMDMQMPDMDGVEATQAIRSLPLPHQPHIIALTANAFASDRERCLQAGMNDFLAKPFRMDALRALLAAFAH</sequence>
<proteinExistence type="predicted"/>
<dbReference type="RefSeq" id="WP_382255350.1">
    <property type="nucleotide sequence ID" value="NZ_JBHTBX010000003.1"/>
</dbReference>
<dbReference type="EMBL" id="JBHTBX010000003">
    <property type="protein sequence ID" value="MFC7434248.1"/>
    <property type="molecule type" value="Genomic_DNA"/>
</dbReference>
<evidence type="ECO:0000259" key="7">
    <source>
        <dbReference type="PROSITE" id="PS50110"/>
    </source>
</evidence>
<dbReference type="InterPro" id="IPR011006">
    <property type="entry name" value="CheY-like_superfamily"/>
</dbReference>
<accession>A0ABW2R842</accession>
<keyword evidence="9" id="KW-1185">Reference proteome</keyword>
<dbReference type="InterPro" id="IPR005467">
    <property type="entry name" value="His_kinase_dom"/>
</dbReference>
<name>A0ABW2R842_9BURK</name>
<dbReference type="Gene3D" id="1.10.287.130">
    <property type="match status" value="1"/>
</dbReference>
<evidence type="ECO:0000256" key="2">
    <source>
        <dbReference type="ARBA" id="ARBA00012438"/>
    </source>
</evidence>
<dbReference type="PANTHER" id="PTHR45339">
    <property type="entry name" value="HYBRID SIGNAL TRANSDUCTION HISTIDINE KINASE J"/>
    <property type="match status" value="1"/>
</dbReference>
<feature type="domain" description="Response regulatory" evidence="7">
    <location>
        <begin position="328"/>
        <end position="444"/>
    </location>
</feature>
<evidence type="ECO:0000259" key="6">
    <source>
        <dbReference type="PROSITE" id="PS50109"/>
    </source>
</evidence>
<dbReference type="EC" id="2.7.13.3" evidence="2"/>
<evidence type="ECO:0000256" key="5">
    <source>
        <dbReference type="PROSITE-ProRule" id="PRU00169"/>
    </source>
</evidence>
<dbReference type="InterPro" id="IPR036890">
    <property type="entry name" value="HATPase_C_sf"/>
</dbReference>
<dbReference type="CDD" id="cd17546">
    <property type="entry name" value="REC_hyHK_CKI1_RcsC-like"/>
    <property type="match status" value="1"/>
</dbReference>
<dbReference type="Pfam" id="PF00072">
    <property type="entry name" value="Response_reg"/>
    <property type="match status" value="1"/>
</dbReference>
<evidence type="ECO:0000313" key="8">
    <source>
        <dbReference type="EMBL" id="MFC7434248.1"/>
    </source>
</evidence>
<dbReference type="PROSITE" id="PS50110">
    <property type="entry name" value="RESPONSE_REGULATORY"/>
    <property type="match status" value="1"/>
</dbReference>
<dbReference type="GO" id="GO:0005524">
    <property type="term" value="F:ATP binding"/>
    <property type="evidence" value="ECO:0007669"/>
    <property type="project" value="UniProtKB-KW"/>
</dbReference>
<feature type="domain" description="Histidine kinase" evidence="6">
    <location>
        <begin position="83"/>
        <end position="304"/>
    </location>
</feature>
<comment type="catalytic activity">
    <reaction evidence="1">
        <text>ATP + protein L-histidine = ADP + protein N-phospho-L-histidine.</text>
        <dbReference type="EC" id="2.7.13.3"/>
    </reaction>
</comment>
<evidence type="ECO:0000256" key="4">
    <source>
        <dbReference type="ARBA" id="ARBA00023012"/>
    </source>
</evidence>
<dbReference type="Pfam" id="PF02518">
    <property type="entry name" value="HATPase_c"/>
    <property type="match status" value="1"/>
</dbReference>
<keyword evidence="8" id="KW-0067">ATP-binding</keyword>
<dbReference type="SUPFAM" id="SSF52172">
    <property type="entry name" value="CheY-like"/>
    <property type="match status" value="1"/>
</dbReference>
<dbReference type="Proteomes" id="UP001596495">
    <property type="component" value="Unassembled WGS sequence"/>
</dbReference>
<dbReference type="Gene3D" id="3.40.50.2300">
    <property type="match status" value="1"/>
</dbReference>
<dbReference type="InterPro" id="IPR003594">
    <property type="entry name" value="HATPase_dom"/>
</dbReference>
<protein>
    <recommendedName>
        <fullName evidence="2">histidine kinase</fullName>
        <ecNumber evidence="2">2.7.13.3</ecNumber>
    </recommendedName>
</protein>
<dbReference type="PANTHER" id="PTHR45339:SF1">
    <property type="entry name" value="HYBRID SIGNAL TRANSDUCTION HISTIDINE KINASE J"/>
    <property type="match status" value="1"/>
</dbReference>
<dbReference type="SMART" id="SM00448">
    <property type="entry name" value="REC"/>
    <property type="match status" value="1"/>
</dbReference>
<keyword evidence="3 5" id="KW-0597">Phosphoprotein</keyword>
<dbReference type="Pfam" id="PF00512">
    <property type="entry name" value="HisKA"/>
    <property type="match status" value="1"/>
</dbReference>
<dbReference type="InterPro" id="IPR004358">
    <property type="entry name" value="Sig_transdc_His_kin-like_C"/>
</dbReference>
<dbReference type="SUPFAM" id="SSF47384">
    <property type="entry name" value="Homodimeric domain of signal transducing histidine kinase"/>
    <property type="match status" value="1"/>
</dbReference>
<keyword evidence="4" id="KW-0902">Two-component regulatory system</keyword>
<dbReference type="CDD" id="cd00082">
    <property type="entry name" value="HisKA"/>
    <property type="match status" value="1"/>
</dbReference>
<feature type="modified residue" description="4-aspartylphosphate" evidence="5">
    <location>
        <position position="377"/>
    </location>
</feature>
<dbReference type="InterPro" id="IPR003661">
    <property type="entry name" value="HisK_dim/P_dom"/>
</dbReference>
<dbReference type="SUPFAM" id="SSF55874">
    <property type="entry name" value="ATPase domain of HSP90 chaperone/DNA topoisomerase II/histidine kinase"/>
    <property type="match status" value="1"/>
</dbReference>
<dbReference type="PROSITE" id="PS50109">
    <property type="entry name" value="HIS_KIN"/>
    <property type="match status" value="1"/>
</dbReference>
<comment type="caution">
    <text evidence="8">The sequence shown here is derived from an EMBL/GenBank/DDBJ whole genome shotgun (WGS) entry which is preliminary data.</text>
</comment>
<gene>
    <name evidence="8" type="ORF">ACFQNJ_06950</name>
</gene>
<organism evidence="8 9">
    <name type="scientific">Hydrogenophaga bisanensis</name>
    <dbReference type="NCBI Taxonomy" id="439611"/>
    <lineage>
        <taxon>Bacteria</taxon>
        <taxon>Pseudomonadati</taxon>
        <taxon>Pseudomonadota</taxon>
        <taxon>Betaproteobacteria</taxon>
        <taxon>Burkholderiales</taxon>
        <taxon>Comamonadaceae</taxon>
        <taxon>Hydrogenophaga</taxon>
    </lineage>
</organism>
<dbReference type="InterPro" id="IPR036097">
    <property type="entry name" value="HisK_dim/P_sf"/>
</dbReference>
<evidence type="ECO:0000256" key="3">
    <source>
        <dbReference type="ARBA" id="ARBA00022553"/>
    </source>
</evidence>